<dbReference type="InterPro" id="IPR000073">
    <property type="entry name" value="AB_hydrolase_1"/>
</dbReference>
<protein>
    <submittedName>
        <fullName evidence="3">Lysophospholipase, putative</fullName>
    </submittedName>
</protein>
<evidence type="ECO:0000313" key="3">
    <source>
        <dbReference type="EMBL" id="ACJ29013.1"/>
    </source>
</evidence>
<evidence type="ECO:0000313" key="4">
    <source>
        <dbReference type="Proteomes" id="UP000000753"/>
    </source>
</evidence>
<dbReference type="SUPFAM" id="SSF53474">
    <property type="entry name" value="alpha/beta-Hydrolases"/>
    <property type="match status" value="1"/>
</dbReference>
<keyword evidence="1" id="KW-0812">Transmembrane</keyword>
<dbReference type="HOGENOM" id="CLU_043381_0_0_6"/>
<sequence>MMKSIIFGSAKHLAFALFYSFVGTCIALIAAAVWYLNSRPELDLWHTTELKAQYRQQPSIASFSDYLRLEDKLFAEVENKVIAKTKSESLLVLNRYVAGSYSDPEKWAQNWNRSFEWKNDKADYGILLLHGMSDSPYAMQYFAKHYKGSAHVIGLRLPGHGTLPSGLVDVTWQDLAAAVTIATEHLKRVMQDKPLYVVGFSTGAALALNHELEKIAIGESGDFSGLMFLSPAIGLPPVAVGAKWQSRLGHLLGLDKLSWNSIQTEYDPFKYSSFAVNAGDVVYQLASRNVELFKQLDSHARERLAPVLTFQSLTDDTVDSMAVVNDLYLQLPNNRHELVMFDINRTQVNLSLIATDPLAPYTDLIKSAKLDFDFTIVENTGEERGAVQARNLITDSVSQSITEQWPKQTYSLSHIALPFPEVDELYGPHRKQIHNRIQIGAGASKGERGVLSVPSSEMLRQKWNPFFYYMIEKMDQRITE</sequence>
<accession>B8CNP4</accession>
<dbReference type="eggNOG" id="COG2267">
    <property type="taxonomic scope" value="Bacteria"/>
</dbReference>
<name>B8CNP4_SHEPW</name>
<feature type="domain" description="AB hydrolase-1" evidence="2">
    <location>
        <begin position="126"/>
        <end position="270"/>
    </location>
</feature>
<evidence type="ECO:0000259" key="2">
    <source>
        <dbReference type="Pfam" id="PF12697"/>
    </source>
</evidence>
<dbReference type="Proteomes" id="UP000000753">
    <property type="component" value="Chromosome"/>
</dbReference>
<dbReference type="AlphaFoldDB" id="B8CNP4"/>
<dbReference type="KEGG" id="swp:swp_2266"/>
<keyword evidence="1" id="KW-0472">Membrane</keyword>
<gene>
    <name evidence="3" type="ordered locus">swp_2266</name>
</gene>
<feature type="transmembrane region" description="Helical" evidence="1">
    <location>
        <begin position="12"/>
        <end position="36"/>
    </location>
</feature>
<keyword evidence="1" id="KW-1133">Transmembrane helix</keyword>
<dbReference type="Gene3D" id="3.40.50.1820">
    <property type="entry name" value="alpha/beta hydrolase"/>
    <property type="match status" value="1"/>
</dbReference>
<proteinExistence type="predicted"/>
<dbReference type="Pfam" id="PF12697">
    <property type="entry name" value="Abhydrolase_6"/>
    <property type="match status" value="1"/>
</dbReference>
<evidence type="ECO:0000256" key="1">
    <source>
        <dbReference type="SAM" id="Phobius"/>
    </source>
</evidence>
<reference evidence="3 4" key="1">
    <citation type="journal article" date="2008" name="PLoS ONE">
        <title>Environmental adaptation: genomic analysis of the piezotolerant and psychrotolerant deep-sea iron reducing bacterium Shewanella piezotolerans WP3.</title>
        <authorList>
            <person name="Wang F."/>
            <person name="Wang J."/>
            <person name="Jian H."/>
            <person name="Zhang B."/>
            <person name="Li S."/>
            <person name="Wang F."/>
            <person name="Zeng X."/>
            <person name="Gao L."/>
            <person name="Bartlett D.H."/>
            <person name="Yu J."/>
            <person name="Hu S."/>
            <person name="Xiao X."/>
        </authorList>
    </citation>
    <scope>NUCLEOTIDE SEQUENCE [LARGE SCALE GENOMIC DNA]</scope>
    <source>
        <strain evidence="4">WP3 / JCM 13877</strain>
    </source>
</reference>
<dbReference type="InterPro" id="IPR029058">
    <property type="entry name" value="AB_hydrolase_fold"/>
</dbReference>
<dbReference type="EMBL" id="CP000472">
    <property type="protein sequence ID" value="ACJ29013.1"/>
    <property type="molecule type" value="Genomic_DNA"/>
</dbReference>
<keyword evidence="4" id="KW-1185">Reference proteome</keyword>
<dbReference type="STRING" id="225849.swp_2266"/>
<organism evidence="3 4">
    <name type="scientific">Shewanella piezotolerans (strain WP3 / JCM 13877)</name>
    <dbReference type="NCBI Taxonomy" id="225849"/>
    <lineage>
        <taxon>Bacteria</taxon>
        <taxon>Pseudomonadati</taxon>
        <taxon>Pseudomonadota</taxon>
        <taxon>Gammaproteobacteria</taxon>
        <taxon>Alteromonadales</taxon>
        <taxon>Shewanellaceae</taxon>
        <taxon>Shewanella</taxon>
    </lineage>
</organism>